<name>A0ABP8YIZ9_9MICO</name>
<dbReference type="Gene3D" id="3.20.20.370">
    <property type="entry name" value="Glycoside hydrolase/deacetylase"/>
    <property type="match status" value="1"/>
</dbReference>
<dbReference type="SUPFAM" id="SSF88713">
    <property type="entry name" value="Glycoside hydrolase/deacetylase"/>
    <property type="match status" value="1"/>
</dbReference>
<keyword evidence="2" id="KW-0378">Hydrolase</keyword>
<comment type="caution">
    <text evidence="4">The sequence shown here is derived from an EMBL/GenBank/DDBJ whole genome shotgun (WGS) entry which is preliminary data.</text>
</comment>
<evidence type="ECO:0000313" key="4">
    <source>
        <dbReference type="EMBL" id="GAA4730545.1"/>
    </source>
</evidence>
<dbReference type="RefSeq" id="WP_172150599.1">
    <property type="nucleotide sequence ID" value="NZ_BAABID010000009.1"/>
</dbReference>
<evidence type="ECO:0000256" key="2">
    <source>
        <dbReference type="ARBA" id="ARBA00022801"/>
    </source>
</evidence>
<gene>
    <name evidence="4" type="ORF">GCM10023216_22900</name>
</gene>
<dbReference type="PROSITE" id="PS51677">
    <property type="entry name" value="NODB"/>
    <property type="match status" value="1"/>
</dbReference>
<keyword evidence="1" id="KW-0479">Metal-binding</keyword>
<accession>A0ABP8YIZ9</accession>
<dbReference type="InterPro" id="IPR011330">
    <property type="entry name" value="Glyco_hydro/deAcase_b/a-brl"/>
</dbReference>
<dbReference type="PANTHER" id="PTHR10587">
    <property type="entry name" value="GLYCOSYL TRANSFERASE-RELATED"/>
    <property type="match status" value="1"/>
</dbReference>
<feature type="domain" description="NodB homology" evidence="3">
    <location>
        <begin position="281"/>
        <end position="457"/>
    </location>
</feature>
<evidence type="ECO:0000256" key="1">
    <source>
        <dbReference type="ARBA" id="ARBA00022723"/>
    </source>
</evidence>
<dbReference type="EMBL" id="BAABID010000009">
    <property type="protein sequence ID" value="GAA4730545.1"/>
    <property type="molecule type" value="Genomic_DNA"/>
</dbReference>
<proteinExistence type="predicted"/>
<protein>
    <recommendedName>
        <fullName evidence="3">NodB homology domain-containing protein</fullName>
    </recommendedName>
</protein>
<organism evidence="4 5">
    <name type="scientific">Isoptericola chiayiensis</name>
    <dbReference type="NCBI Taxonomy" id="579446"/>
    <lineage>
        <taxon>Bacteria</taxon>
        <taxon>Bacillati</taxon>
        <taxon>Actinomycetota</taxon>
        <taxon>Actinomycetes</taxon>
        <taxon>Micrococcales</taxon>
        <taxon>Promicromonosporaceae</taxon>
        <taxon>Isoptericola</taxon>
    </lineage>
</organism>
<keyword evidence="5" id="KW-1185">Reference proteome</keyword>
<dbReference type="Pfam" id="PF01522">
    <property type="entry name" value="Polysacc_deac_1"/>
    <property type="match status" value="1"/>
</dbReference>
<reference evidence="5" key="1">
    <citation type="journal article" date="2019" name="Int. J. Syst. Evol. Microbiol.">
        <title>The Global Catalogue of Microorganisms (GCM) 10K type strain sequencing project: providing services to taxonomists for standard genome sequencing and annotation.</title>
        <authorList>
            <consortium name="The Broad Institute Genomics Platform"/>
            <consortium name="The Broad Institute Genome Sequencing Center for Infectious Disease"/>
            <person name="Wu L."/>
            <person name="Ma J."/>
        </authorList>
    </citation>
    <scope>NUCLEOTIDE SEQUENCE [LARGE SCALE GENOMIC DNA]</scope>
    <source>
        <strain evidence="5">JCM 18063</strain>
    </source>
</reference>
<dbReference type="InterPro" id="IPR050248">
    <property type="entry name" value="Polysacc_deacetylase_ArnD"/>
</dbReference>
<evidence type="ECO:0000259" key="3">
    <source>
        <dbReference type="PROSITE" id="PS51677"/>
    </source>
</evidence>
<dbReference type="CDD" id="cd10917">
    <property type="entry name" value="CE4_NodB_like_6s_7s"/>
    <property type="match status" value="1"/>
</dbReference>
<dbReference type="PANTHER" id="PTHR10587:SF133">
    <property type="entry name" value="CHITIN DEACETYLASE 1-RELATED"/>
    <property type="match status" value="1"/>
</dbReference>
<evidence type="ECO:0000313" key="5">
    <source>
        <dbReference type="Proteomes" id="UP001500956"/>
    </source>
</evidence>
<dbReference type="InterPro" id="IPR002509">
    <property type="entry name" value="NODB_dom"/>
</dbReference>
<dbReference type="Proteomes" id="UP001500956">
    <property type="component" value="Unassembled WGS sequence"/>
</dbReference>
<sequence>MSTSSGPSAAPPRRRRRALWWWIGAVVVLLVAGGVVVAAELEHRAWVEAQAEYDAEVARLDAQAEDSRAEAEEAYVASHETLVAAIDDGRPVLRASKGQVDDPAVRRDLRTALTDAEALRDTEVSYPVTTRTVEEVTRPHPFLAETLPQVQIELVEAAEPAPADLDAAAADVAKATAVVEQARREWSLAALEPAVVEGRDAATDLDGQVDAAAVAPLQDAVARAEEVLDAGPDAVDPDEAVALRDTLLTTTEDLWSDRLDQIVTERRRAARADGVDCRVDRCVALTFDDGPVAETERLLRILERKDAPATFFMVGDNVAKNPDIARAVADAGHLVANHTWNHPQLTTLDDATVRDELRRTSDAIREATGTAPFLLRPPYGDVDARVRALATRTGLDVMTWNLDTLDWQTRDAKETRQAVRRNVEPGSNILLHDIHSTTVDAVGKIIEDLRDEDYVLVTADLLVDDED</sequence>